<evidence type="ECO:0000313" key="2">
    <source>
        <dbReference type="EMBL" id="SFV89274.1"/>
    </source>
</evidence>
<sequence>MKHIKQHLFHQKIRQITDCFPYFWVENTLEACQSHWVNIVIA</sequence>
<dbReference type="EMBL" id="FPHZ01000243">
    <property type="protein sequence ID" value="SFV89597.1"/>
    <property type="molecule type" value="Genomic_DNA"/>
</dbReference>
<protein>
    <submittedName>
        <fullName evidence="3">Uncharacterized protein</fullName>
    </submittedName>
</protein>
<gene>
    <name evidence="1" type="ORF">MNB_SUP05-SYMBIONT-4-230</name>
    <name evidence="3" type="ORF">MNB_SUP05-SYMBIONT-5-704</name>
    <name evidence="2" type="ORF">MNB_SUP05-SYMBIONT-7-228</name>
</gene>
<dbReference type="AlphaFoldDB" id="A0A1W1E6W4"/>
<accession>A0A1W1E6W4</accession>
<evidence type="ECO:0000313" key="3">
    <source>
        <dbReference type="EMBL" id="SFV89597.1"/>
    </source>
</evidence>
<evidence type="ECO:0000313" key="1">
    <source>
        <dbReference type="EMBL" id="SFV86790.1"/>
    </source>
</evidence>
<proteinExistence type="predicted"/>
<organism evidence="3">
    <name type="scientific">hydrothermal vent metagenome</name>
    <dbReference type="NCBI Taxonomy" id="652676"/>
    <lineage>
        <taxon>unclassified sequences</taxon>
        <taxon>metagenomes</taxon>
        <taxon>ecological metagenomes</taxon>
    </lineage>
</organism>
<dbReference type="EMBL" id="FPIA01000139">
    <property type="protein sequence ID" value="SFV89274.1"/>
    <property type="molecule type" value="Genomic_DNA"/>
</dbReference>
<dbReference type="EMBL" id="FPHY01000105">
    <property type="protein sequence ID" value="SFV86790.1"/>
    <property type="molecule type" value="Genomic_DNA"/>
</dbReference>
<name>A0A1W1E6W4_9ZZZZ</name>
<reference evidence="3" key="1">
    <citation type="submission" date="2016-10" db="EMBL/GenBank/DDBJ databases">
        <authorList>
            <person name="de Groot N.N."/>
        </authorList>
    </citation>
    <scope>NUCLEOTIDE SEQUENCE</scope>
</reference>